<reference evidence="12 13" key="1">
    <citation type="submission" date="2020-03" db="EMBL/GenBank/DDBJ databases">
        <title>Complete genome sequence of Orbus sp. IPMB12 (BCRC 80908).</title>
        <authorList>
            <person name="Lo W.-S."/>
            <person name="Chang T.-H."/>
            <person name="Kuo C.-H."/>
        </authorList>
    </citation>
    <scope>NUCLEOTIDE SEQUENCE [LARGE SCALE GENOMIC DNA]</scope>
    <source>
        <strain evidence="12 13">IPMB12</strain>
    </source>
</reference>
<evidence type="ECO:0000256" key="1">
    <source>
        <dbReference type="ARBA" id="ARBA00004871"/>
    </source>
</evidence>
<dbReference type="NCBIfam" id="NF001313">
    <property type="entry name" value="PRK00258.2-1"/>
    <property type="match status" value="1"/>
</dbReference>
<dbReference type="AlphaFoldDB" id="A0A6G9I9B9"/>
<dbReference type="Gene3D" id="3.40.50.10860">
    <property type="entry name" value="Leucine Dehydrogenase, chain A, domain 1"/>
    <property type="match status" value="1"/>
</dbReference>
<dbReference type="EC" id="1.1.1.25" evidence="2 9"/>
<dbReference type="FunCoup" id="A0A6G9I9B9">
    <property type="interactions" value="180"/>
</dbReference>
<evidence type="ECO:0000256" key="2">
    <source>
        <dbReference type="ARBA" id="ARBA00012962"/>
    </source>
</evidence>
<evidence type="ECO:0000256" key="7">
    <source>
        <dbReference type="ARBA" id="ARBA00049442"/>
    </source>
</evidence>
<evidence type="ECO:0000259" key="10">
    <source>
        <dbReference type="Pfam" id="PF08501"/>
    </source>
</evidence>
<dbReference type="PANTHER" id="PTHR21089:SF1">
    <property type="entry name" value="BIFUNCTIONAL 3-DEHYDROQUINATE DEHYDRATASE_SHIKIMATE DEHYDROGENASE, CHLOROPLASTIC"/>
    <property type="match status" value="1"/>
</dbReference>
<dbReference type="UniPathway" id="UPA00053">
    <property type="reaction ID" value="UER00087"/>
</dbReference>
<dbReference type="Pfam" id="PF08501">
    <property type="entry name" value="Shikimate_dh_N"/>
    <property type="match status" value="1"/>
</dbReference>
<feature type="domain" description="Shikimate dehydrogenase substrate binding N-terminal" evidence="10">
    <location>
        <begin position="14"/>
        <end position="96"/>
    </location>
</feature>
<keyword evidence="4 9" id="KW-0521">NADP</keyword>
<comment type="pathway">
    <text evidence="8">Aromatic compound metabolism; 3,4-dihydroxybenzoate biosynthesis; 3-dehydroquinate from D-quinate (NAD(+) route).</text>
</comment>
<dbReference type="InterPro" id="IPR041121">
    <property type="entry name" value="SDH_C"/>
</dbReference>
<dbReference type="PANTHER" id="PTHR21089">
    <property type="entry name" value="SHIKIMATE DEHYDROGENASE"/>
    <property type="match status" value="1"/>
</dbReference>
<dbReference type="SUPFAM" id="SSF51735">
    <property type="entry name" value="NAD(P)-binding Rossmann-fold domains"/>
    <property type="match status" value="1"/>
</dbReference>
<sequence>MRENIDGHALLIGLMAYPIRHSLSPKMHNIVYSKLNVPYVYLAFEVTAEKLPDAIKGMRALGMRGSAVSMPNKQLVLQYLDKVTPAAELIGAVNTISNDDGVLTGYNTDGMGYMRSLQEAGIDIIGKKMTLLGAGGAATAIAVQAALDGVKEISIFNPKDSFFPKAETIAKKLNEQTKCKVNVFDLADTERLRKEIAESTLLNNATGVGMKPLEGQSVITDVSMLRKDLIVTDCIYSPRKTKLLELAEAQGCRTLNGIGMMIWQGAAQIKIWTGQDTPIEYVKEKMGFN</sequence>
<dbReference type="InterPro" id="IPR046346">
    <property type="entry name" value="Aminoacid_DH-like_N_sf"/>
</dbReference>
<accession>A0A6G9I9B9</accession>
<feature type="binding site" evidence="9">
    <location>
        <position position="69"/>
    </location>
    <ligand>
        <name>shikimate</name>
        <dbReference type="ChEBI" id="CHEBI:36208"/>
    </ligand>
</feature>
<feature type="binding site" evidence="9">
    <location>
        <begin position="133"/>
        <end position="137"/>
    </location>
    <ligand>
        <name>NADP(+)</name>
        <dbReference type="ChEBI" id="CHEBI:58349"/>
    </ligand>
</feature>
<comment type="caution">
    <text evidence="9">Lacks conserved residue(s) required for the propagation of feature annotation.</text>
</comment>
<dbReference type="InParanoid" id="A0A6G9I9B9"/>
<dbReference type="GO" id="GO:0009073">
    <property type="term" value="P:aromatic amino acid family biosynthetic process"/>
    <property type="evidence" value="ECO:0007669"/>
    <property type="project" value="UniProtKB-KW"/>
</dbReference>
<feature type="active site" description="Proton acceptor" evidence="9">
    <location>
        <position position="73"/>
    </location>
</feature>
<dbReference type="GO" id="GO:0004764">
    <property type="term" value="F:shikimate 3-dehydrogenase (NADP+) activity"/>
    <property type="evidence" value="ECO:0007669"/>
    <property type="project" value="UniProtKB-UniRule"/>
</dbReference>
<feature type="binding site" evidence="9">
    <location>
        <position position="264"/>
    </location>
    <ligand>
        <name>shikimate</name>
        <dbReference type="ChEBI" id="CHEBI:36208"/>
    </ligand>
</feature>
<dbReference type="NCBIfam" id="NF009390">
    <property type="entry name" value="PRK12749.1"/>
    <property type="match status" value="1"/>
</dbReference>
<dbReference type="GO" id="GO:0019632">
    <property type="term" value="P:shikimate metabolic process"/>
    <property type="evidence" value="ECO:0007669"/>
    <property type="project" value="InterPro"/>
</dbReference>
<keyword evidence="13" id="KW-1185">Reference proteome</keyword>
<dbReference type="InterPro" id="IPR013708">
    <property type="entry name" value="Shikimate_DH-bd_N"/>
</dbReference>
<gene>
    <name evidence="9" type="primary">aroE</name>
    <name evidence="12" type="ORF">IPMB12_03425</name>
</gene>
<dbReference type="InterPro" id="IPR022893">
    <property type="entry name" value="Shikimate_DH_fam"/>
</dbReference>
<evidence type="ECO:0000256" key="4">
    <source>
        <dbReference type="ARBA" id="ARBA00022857"/>
    </source>
</evidence>
<dbReference type="Gene3D" id="3.40.50.720">
    <property type="entry name" value="NAD(P)-binding Rossmann-like Domain"/>
    <property type="match status" value="1"/>
</dbReference>
<dbReference type="EMBL" id="CP050253">
    <property type="protein sequence ID" value="QIQ20813.1"/>
    <property type="molecule type" value="Genomic_DNA"/>
</dbReference>
<evidence type="ECO:0000256" key="3">
    <source>
        <dbReference type="ARBA" id="ARBA00022605"/>
    </source>
</evidence>
<organism evidence="12 13">
    <name type="scientific">Zophobihabitans entericus</name>
    <dbReference type="NCBI Taxonomy" id="1635327"/>
    <lineage>
        <taxon>Bacteria</taxon>
        <taxon>Pseudomonadati</taxon>
        <taxon>Pseudomonadota</taxon>
        <taxon>Gammaproteobacteria</taxon>
        <taxon>Orbales</taxon>
        <taxon>Orbaceae</taxon>
        <taxon>Zophobihabitans</taxon>
    </lineage>
</organism>
<keyword evidence="5 9" id="KW-0560">Oxidoreductase</keyword>
<dbReference type="InterPro" id="IPR011342">
    <property type="entry name" value="Shikimate_DH"/>
</dbReference>
<feature type="binding site" evidence="9">
    <location>
        <position position="257"/>
    </location>
    <ligand>
        <name>NADP(+)</name>
        <dbReference type="ChEBI" id="CHEBI:58349"/>
    </ligand>
</feature>
<keyword evidence="6 9" id="KW-0057">Aromatic amino acid biosynthesis</keyword>
<evidence type="ECO:0000259" key="11">
    <source>
        <dbReference type="Pfam" id="PF18317"/>
    </source>
</evidence>
<evidence type="ECO:0000256" key="6">
    <source>
        <dbReference type="ARBA" id="ARBA00023141"/>
    </source>
</evidence>
<evidence type="ECO:0000256" key="8">
    <source>
        <dbReference type="ARBA" id="ARBA00060613"/>
    </source>
</evidence>
<dbReference type="GO" id="GO:0050661">
    <property type="term" value="F:NADP binding"/>
    <property type="evidence" value="ECO:0007669"/>
    <property type="project" value="InterPro"/>
</dbReference>
<dbReference type="SUPFAM" id="SSF53223">
    <property type="entry name" value="Aminoacid dehydrogenase-like, N-terminal domain"/>
    <property type="match status" value="1"/>
</dbReference>
<dbReference type="Pfam" id="PF18317">
    <property type="entry name" value="SDH_C"/>
    <property type="match status" value="1"/>
</dbReference>
<proteinExistence type="inferred from homology"/>
<feature type="binding site" evidence="9">
    <location>
        <position position="236"/>
    </location>
    <ligand>
        <name>shikimate</name>
        <dbReference type="ChEBI" id="CHEBI:36208"/>
    </ligand>
</feature>
<dbReference type="CDD" id="cd01065">
    <property type="entry name" value="NAD_bind_Shikimate_DH"/>
    <property type="match status" value="1"/>
</dbReference>
<dbReference type="HAMAP" id="MF_00222">
    <property type="entry name" value="Shikimate_DH_AroE"/>
    <property type="match status" value="1"/>
</dbReference>
<feature type="binding site" evidence="9">
    <location>
        <position position="94"/>
    </location>
    <ligand>
        <name>shikimate</name>
        <dbReference type="ChEBI" id="CHEBI:36208"/>
    </ligand>
</feature>
<name>A0A6G9I9B9_9GAMM</name>
<comment type="function">
    <text evidence="9">Involved in the biosynthesis of the chorismate, which leads to the biosynthesis of aromatic amino acids. Catalyzes the reversible NADPH linked reduction of 3-dehydroshikimate (DHSA) to yield shikimate (SA).</text>
</comment>
<dbReference type="FunFam" id="3.40.50.720:FF:000086">
    <property type="entry name" value="Quinate/shikimate dehydrogenase"/>
    <property type="match status" value="1"/>
</dbReference>
<dbReference type="GO" id="GO:0008652">
    <property type="term" value="P:amino acid biosynthetic process"/>
    <property type="evidence" value="ECO:0007669"/>
    <property type="project" value="UniProtKB-KW"/>
</dbReference>
<dbReference type="FunFam" id="3.40.50.10860:FF:000004">
    <property type="entry name" value="Quinate/shikimate dehydrogenase"/>
    <property type="match status" value="1"/>
</dbReference>
<evidence type="ECO:0000256" key="9">
    <source>
        <dbReference type="HAMAP-Rule" id="MF_00222"/>
    </source>
</evidence>
<feature type="binding site" evidence="9">
    <location>
        <position position="109"/>
    </location>
    <ligand>
        <name>shikimate</name>
        <dbReference type="ChEBI" id="CHEBI:36208"/>
    </ligand>
</feature>
<comment type="similarity">
    <text evidence="9">Belongs to the shikimate dehydrogenase family.</text>
</comment>
<dbReference type="RefSeq" id="WP_166914972.1">
    <property type="nucleotide sequence ID" value="NZ_CP050253.1"/>
</dbReference>
<evidence type="ECO:0000256" key="5">
    <source>
        <dbReference type="ARBA" id="ARBA00023002"/>
    </source>
</evidence>
<feature type="binding site" evidence="9">
    <location>
        <position position="234"/>
    </location>
    <ligand>
        <name>NADP(+)</name>
        <dbReference type="ChEBI" id="CHEBI:58349"/>
    </ligand>
</feature>
<feature type="domain" description="SDH C-terminal" evidence="11">
    <location>
        <begin position="257"/>
        <end position="284"/>
    </location>
</feature>
<dbReference type="GO" id="GO:0009423">
    <property type="term" value="P:chorismate biosynthetic process"/>
    <property type="evidence" value="ECO:0007669"/>
    <property type="project" value="UniProtKB-UniRule"/>
</dbReference>
<feature type="binding site" evidence="9">
    <location>
        <begin position="22"/>
        <end position="24"/>
    </location>
    <ligand>
        <name>shikimate</name>
        <dbReference type="ChEBI" id="CHEBI:36208"/>
    </ligand>
</feature>
<comment type="pathway">
    <text evidence="1 9">Metabolic intermediate biosynthesis; chorismate biosynthesis; chorismate from D-erythrose 4-phosphate and phosphoenolpyruvate: step 4/7.</text>
</comment>
<protein>
    <recommendedName>
        <fullName evidence="2 9">Shikimate dehydrogenase (NADP(+))</fullName>
        <shortName evidence="9">SDH</shortName>
        <ecNumber evidence="2 9">1.1.1.25</ecNumber>
    </recommendedName>
</protein>
<dbReference type="Proteomes" id="UP000501168">
    <property type="component" value="Chromosome"/>
</dbReference>
<evidence type="ECO:0000313" key="12">
    <source>
        <dbReference type="EMBL" id="QIQ20813.1"/>
    </source>
</evidence>
<dbReference type="InterPro" id="IPR036291">
    <property type="entry name" value="NAD(P)-bd_dom_sf"/>
</dbReference>
<comment type="subunit">
    <text evidence="9">Homodimer.</text>
</comment>
<evidence type="ECO:0000313" key="13">
    <source>
        <dbReference type="Proteomes" id="UP000501168"/>
    </source>
</evidence>
<keyword evidence="3 9" id="KW-0028">Amino-acid biosynthesis</keyword>
<dbReference type="KEGG" id="orb:IPMB12_03425"/>
<comment type="catalytic activity">
    <reaction evidence="7 9">
        <text>shikimate + NADP(+) = 3-dehydroshikimate + NADPH + H(+)</text>
        <dbReference type="Rhea" id="RHEA:17737"/>
        <dbReference type="ChEBI" id="CHEBI:15378"/>
        <dbReference type="ChEBI" id="CHEBI:16630"/>
        <dbReference type="ChEBI" id="CHEBI:36208"/>
        <dbReference type="ChEBI" id="CHEBI:57783"/>
        <dbReference type="ChEBI" id="CHEBI:58349"/>
        <dbReference type="EC" id="1.1.1.25"/>
    </reaction>
</comment>
<dbReference type="NCBIfam" id="TIGR00507">
    <property type="entry name" value="aroE"/>
    <property type="match status" value="1"/>
</dbReference>